<feature type="region of interest" description="Disordered" evidence="1">
    <location>
        <begin position="1"/>
        <end position="76"/>
    </location>
</feature>
<gene>
    <name evidence="2" type="ORF">GCM10010430_44760</name>
</gene>
<organism evidence="2 3">
    <name type="scientific">Kitasatospora cystarginea</name>
    <dbReference type="NCBI Taxonomy" id="58350"/>
    <lineage>
        <taxon>Bacteria</taxon>
        <taxon>Bacillati</taxon>
        <taxon>Actinomycetota</taxon>
        <taxon>Actinomycetes</taxon>
        <taxon>Kitasatosporales</taxon>
        <taxon>Streptomycetaceae</taxon>
        <taxon>Kitasatospora</taxon>
    </lineage>
</organism>
<comment type="caution">
    <text evidence="2">The sequence shown here is derived from an EMBL/GenBank/DDBJ whole genome shotgun (WGS) entry which is preliminary data.</text>
</comment>
<accession>A0ABP5RAM1</accession>
<evidence type="ECO:0000313" key="3">
    <source>
        <dbReference type="Proteomes" id="UP001500305"/>
    </source>
</evidence>
<dbReference type="Proteomes" id="UP001500305">
    <property type="component" value="Unassembled WGS sequence"/>
</dbReference>
<name>A0ABP5RAM1_9ACTN</name>
<evidence type="ECO:0000313" key="2">
    <source>
        <dbReference type="EMBL" id="GAA2255970.1"/>
    </source>
</evidence>
<protein>
    <submittedName>
        <fullName evidence="2">Uncharacterized protein</fullName>
    </submittedName>
</protein>
<sequence>MLAGEFRQKGGSLLLGARCPGETGPFGPYGSDGEPPHPESALFPELRSSAGPVAEGPSPDQQELIRNAGCGTEICE</sequence>
<dbReference type="RefSeq" id="WP_344638244.1">
    <property type="nucleotide sequence ID" value="NZ_BAAATR010000020.1"/>
</dbReference>
<reference evidence="3" key="1">
    <citation type="journal article" date="2019" name="Int. J. Syst. Evol. Microbiol.">
        <title>The Global Catalogue of Microorganisms (GCM) 10K type strain sequencing project: providing services to taxonomists for standard genome sequencing and annotation.</title>
        <authorList>
            <consortium name="The Broad Institute Genomics Platform"/>
            <consortium name="The Broad Institute Genome Sequencing Center for Infectious Disease"/>
            <person name="Wu L."/>
            <person name="Ma J."/>
        </authorList>
    </citation>
    <scope>NUCLEOTIDE SEQUENCE [LARGE SCALE GENOMIC DNA]</scope>
    <source>
        <strain evidence="3">JCM 7356</strain>
    </source>
</reference>
<proteinExistence type="predicted"/>
<evidence type="ECO:0000256" key="1">
    <source>
        <dbReference type="SAM" id="MobiDB-lite"/>
    </source>
</evidence>
<keyword evidence="3" id="KW-1185">Reference proteome</keyword>
<dbReference type="EMBL" id="BAAATR010000020">
    <property type="protein sequence ID" value="GAA2255970.1"/>
    <property type="molecule type" value="Genomic_DNA"/>
</dbReference>